<name>A0ABR2M2R4_9ASPA</name>
<keyword evidence="2" id="KW-1185">Reference proteome</keyword>
<dbReference type="Proteomes" id="UP001412067">
    <property type="component" value="Unassembled WGS sequence"/>
</dbReference>
<evidence type="ECO:0000313" key="2">
    <source>
        <dbReference type="Proteomes" id="UP001412067"/>
    </source>
</evidence>
<organism evidence="1 2">
    <name type="scientific">Platanthera guangdongensis</name>
    <dbReference type="NCBI Taxonomy" id="2320717"/>
    <lineage>
        <taxon>Eukaryota</taxon>
        <taxon>Viridiplantae</taxon>
        <taxon>Streptophyta</taxon>
        <taxon>Embryophyta</taxon>
        <taxon>Tracheophyta</taxon>
        <taxon>Spermatophyta</taxon>
        <taxon>Magnoliopsida</taxon>
        <taxon>Liliopsida</taxon>
        <taxon>Asparagales</taxon>
        <taxon>Orchidaceae</taxon>
        <taxon>Orchidoideae</taxon>
        <taxon>Orchideae</taxon>
        <taxon>Orchidinae</taxon>
        <taxon>Platanthera</taxon>
    </lineage>
</organism>
<reference evidence="1 2" key="1">
    <citation type="journal article" date="2022" name="Nat. Plants">
        <title>Genomes of leafy and leafless Platanthera orchids illuminate the evolution of mycoheterotrophy.</title>
        <authorList>
            <person name="Li M.H."/>
            <person name="Liu K.W."/>
            <person name="Li Z."/>
            <person name="Lu H.C."/>
            <person name="Ye Q.L."/>
            <person name="Zhang D."/>
            <person name="Wang J.Y."/>
            <person name="Li Y.F."/>
            <person name="Zhong Z.M."/>
            <person name="Liu X."/>
            <person name="Yu X."/>
            <person name="Liu D.K."/>
            <person name="Tu X.D."/>
            <person name="Liu B."/>
            <person name="Hao Y."/>
            <person name="Liao X.Y."/>
            <person name="Jiang Y.T."/>
            <person name="Sun W.H."/>
            <person name="Chen J."/>
            <person name="Chen Y.Q."/>
            <person name="Ai Y."/>
            <person name="Zhai J.W."/>
            <person name="Wu S.S."/>
            <person name="Zhou Z."/>
            <person name="Hsiao Y.Y."/>
            <person name="Wu W.L."/>
            <person name="Chen Y.Y."/>
            <person name="Lin Y.F."/>
            <person name="Hsu J.L."/>
            <person name="Li C.Y."/>
            <person name="Wang Z.W."/>
            <person name="Zhao X."/>
            <person name="Zhong W.Y."/>
            <person name="Ma X.K."/>
            <person name="Ma L."/>
            <person name="Huang J."/>
            <person name="Chen G.Z."/>
            <person name="Huang M.Z."/>
            <person name="Huang L."/>
            <person name="Peng D.H."/>
            <person name="Luo Y.B."/>
            <person name="Zou S.Q."/>
            <person name="Chen S.P."/>
            <person name="Lan S."/>
            <person name="Tsai W.C."/>
            <person name="Van de Peer Y."/>
            <person name="Liu Z.J."/>
        </authorList>
    </citation>
    <scope>NUCLEOTIDE SEQUENCE [LARGE SCALE GENOMIC DNA]</scope>
    <source>
        <strain evidence="1">Lor288</strain>
    </source>
</reference>
<gene>
    <name evidence="1" type="ORF">KSP40_PGU000629</name>
</gene>
<proteinExistence type="predicted"/>
<dbReference type="SUPFAM" id="SSF56672">
    <property type="entry name" value="DNA/RNA polymerases"/>
    <property type="match status" value="1"/>
</dbReference>
<dbReference type="InterPro" id="IPR017964">
    <property type="entry name" value="DNA-dir_DNA_pol_B_CS"/>
</dbReference>
<sequence>MYPYISREDSYYTDTDSVVLRNPLPGECISSVELGKFKLEDKLFIGLDILSSVFAINQHP</sequence>
<comment type="caution">
    <text evidence="1">The sequence shown here is derived from an EMBL/GenBank/DDBJ whole genome shotgun (WGS) entry which is preliminary data.</text>
</comment>
<dbReference type="InterPro" id="IPR043502">
    <property type="entry name" value="DNA/RNA_pol_sf"/>
</dbReference>
<dbReference type="PROSITE" id="PS00116">
    <property type="entry name" value="DNA_POLYMERASE_B"/>
    <property type="match status" value="1"/>
</dbReference>
<dbReference type="EMBL" id="JBBWWR010000012">
    <property type="protein sequence ID" value="KAK8958377.1"/>
    <property type="molecule type" value="Genomic_DNA"/>
</dbReference>
<protein>
    <recommendedName>
        <fullName evidence="3">DNA-directed DNA polymerase</fullName>
    </recommendedName>
</protein>
<accession>A0ABR2M2R4</accession>
<evidence type="ECO:0000313" key="1">
    <source>
        <dbReference type="EMBL" id="KAK8958377.1"/>
    </source>
</evidence>
<evidence type="ECO:0008006" key="3">
    <source>
        <dbReference type="Google" id="ProtNLM"/>
    </source>
</evidence>